<dbReference type="EMBL" id="VTDN01000008">
    <property type="protein sequence ID" value="MEB5477494.1"/>
    <property type="molecule type" value="Genomic_DNA"/>
</dbReference>
<comment type="caution">
    <text evidence="1">The sequence shown here is derived from an EMBL/GenBank/DDBJ whole genome shotgun (WGS) entry which is preliminary data.</text>
</comment>
<evidence type="ECO:0000313" key="2">
    <source>
        <dbReference type="Proteomes" id="UP001339883"/>
    </source>
</evidence>
<dbReference type="InterPro" id="IPR010035">
    <property type="entry name" value="Thi_S"/>
</dbReference>
<organism evidence="1 2">
    <name type="scientific">Acinetobacter pollinis</name>
    <dbReference type="NCBI Taxonomy" id="2605270"/>
    <lineage>
        <taxon>Bacteria</taxon>
        <taxon>Pseudomonadati</taxon>
        <taxon>Pseudomonadota</taxon>
        <taxon>Gammaproteobacteria</taxon>
        <taxon>Moraxellales</taxon>
        <taxon>Moraxellaceae</taxon>
        <taxon>Acinetobacter</taxon>
    </lineage>
</organism>
<dbReference type="PANTHER" id="PTHR34472:SF1">
    <property type="entry name" value="SULFUR CARRIER PROTEIN THIS"/>
    <property type="match status" value="1"/>
</dbReference>
<evidence type="ECO:0000313" key="1">
    <source>
        <dbReference type="EMBL" id="MEB5477494.1"/>
    </source>
</evidence>
<protein>
    <submittedName>
        <fullName evidence="1">Sulfur carrier protein ThiS</fullName>
    </submittedName>
</protein>
<dbReference type="RefSeq" id="WP_325775851.1">
    <property type="nucleotide sequence ID" value="NZ_VTDN01000008.1"/>
</dbReference>
<proteinExistence type="predicted"/>
<dbReference type="Gene3D" id="3.10.20.30">
    <property type="match status" value="1"/>
</dbReference>
<keyword evidence="2" id="KW-1185">Reference proteome</keyword>
<dbReference type="PANTHER" id="PTHR34472">
    <property type="entry name" value="SULFUR CARRIER PROTEIN THIS"/>
    <property type="match status" value="1"/>
</dbReference>
<accession>A0ABU6DUG5</accession>
<dbReference type="NCBIfam" id="TIGR01683">
    <property type="entry name" value="thiS"/>
    <property type="match status" value="1"/>
</dbReference>
<dbReference type="Pfam" id="PF02597">
    <property type="entry name" value="ThiS"/>
    <property type="match status" value="1"/>
</dbReference>
<dbReference type="CDD" id="cd00565">
    <property type="entry name" value="Ubl_ThiS"/>
    <property type="match status" value="1"/>
</dbReference>
<dbReference type="Proteomes" id="UP001339883">
    <property type="component" value="Unassembled WGS sequence"/>
</dbReference>
<gene>
    <name evidence="1" type="primary">thiS</name>
    <name evidence="1" type="ORF">I2F25_10620</name>
</gene>
<dbReference type="InterPro" id="IPR012675">
    <property type="entry name" value="Beta-grasp_dom_sf"/>
</dbReference>
<dbReference type="InterPro" id="IPR016155">
    <property type="entry name" value="Mopterin_synth/thiamin_S_b"/>
</dbReference>
<dbReference type="InterPro" id="IPR003749">
    <property type="entry name" value="ThiS/MoaD-like"/>
</dbReference>
<reference evidence="1 2" key="1">
    <citation type="submission" date="2019-08" db="EMBL/GenBank/DDBJ databases">
        <title>Five species of Acinetobacter isolated from floral nectar and animal pollinators.</title>
        <authorList>
            <person name="Hendry T.A."/>
        </authorList>
    </citation>
    <scope>NUCLEOTIDE SEQUENCE [LARGE SCALE GENOMIC DNA]</scope>
    <source>
        <strain evidence="1 2">MD18.27</strain>
    </source>
</reference>
<sequence>MKHIILNGEATETLCETLQDLVHTLQLEKKRFAIEVNAQIIPKSKLQYVTIQAQDKIEIIQAVGGG</sequence>
<dbReference type="SUPFAM" id="SSF54285">
    <property type="entry name" value="MoaD/ThiS"/>
    <property type="match status" value="1"/>
</dbReference>
<name>A0ABU6DUG5_9GAMM</name>